<evidence type="ECO:0000313" key="1">
    <source>
        <dbReference type="EMBL" id="KKN10859.1"/>
    </source>
</evidence>
<accession>A0A0F9MYS1</accession>
<name>A0A0F9MYS1_9ZZZZ</name>
<organism evidence="1">
    <name type="scientific">marine sediment metagenome</name>
    <dbReference type="NCBI Taxonomy" id="412755"/>
    <lineage>
        <taxon>unclassified sequences</taxon>
        <taxon>metagenomes</taxon>
        <taxon>ecological metagenomes</taxon>
    </lineage>
</organism>
<reference evidence="1" key="1">
    <citation type="journal article" date="2015" name="Nature">
        <title>Complex archaea that bridge the gap between prokaryotes and eukaryotes.</title>
        <authorList>
            <person name="Spang A."/>
            <person name="Saw J.H."/>
            <person name="Jorgensen S.L."/>
            <person name="Zaremba-Niedzwiedzka K."/>
            <person name="Martijn J."/>
            <person name="Lind A.E."/>
            <person name="van Eijk R."/>
            <person name="Schleper C."/>
            <person name="Guy L."/>
            <person name="Ettema T.J."/>
        </authorList>
    </citation>
    <scope>NUCLEOTIDE SEQUENCE</scope>
</reference>
<proteinExistence type="predicted"/>
<gene>
    <name evidence="1" type="ORF">LCGC14_1032350</name>
</gene>
<dbReference type="AlphaFoldDB" id="A0A0F9MYS1"/>
<protein>
    <submittedName>
        <fullName evidence="1">Uncharacterized protein</fullName>
    </submittedName>
</protein>
<sequence>MKQFGNLKGYQGDIKNKALVDYINWVLPLKEKIFDLAGNFWSHDAGEISRYFSNEVKQVFNEAEKSFTPFWSAYLKLEKALLNDLELTDRERSLWPLIWEYKEIQDKEYTWHKYATEFSEHHAILKNLTEEDNKFIDFWIHGYE</sequence>
<dbReference type="EMBL" id="LAZR01004197">
    <property type="protein sequence ID" value="KKN10859.1"/>
    <property type="molecule type" value="Genomic_DNA"/>
</dbReference>
<comment type="caution">
    <text evidence="1">The sequence shown here is derived from an EMBL/GenBank/DDBJ whole genome shotgun (WGS) entry which is preliminary data.</text>
</comment>